<evidence type="ECO:0000313" key="2">
    <source>
        <dbReference type="Proteomes" id="UP001059663"/>
    </source>
</evidence>
<sequence length="361" mass="36061">MAKRLKTRLSAGAALVTGLGMMGLATAVPAPGGDPLTYTCTMTDGQSHDFVFTLDSGAETAATVGDTVTFTPTGTVALDADFRDGLVDGNVKAVDGELPAVGITVGNGTQTAPAPMDISIARTPITATTTTLPLSGAERTVDASAAGTYTISAPDSFNATLKGYDGTDASSTQVGANVVVNCAYKSGSKVIDTIIVADAPVAPVTDDWFDEPSSLPLVDNVFTVAGDATHGGTLTVRVLGGAKDADGGSIAGDVLKSYTMSATEGANSADFNLVEGADYVRLLSQDCVDAAGNTSSVAGGCNVTYTAPWAADGDSTGGGEPVVGTPTDEDTGTDAGTDDDGAAARPAAAERRPDRRPHPGA</sequence>
<reference evidence="1" key="1">
    <citation type="submission" date="2021-11" db="EMBL/GenBank/DDBJ databases">
        <title>Study of the species diversity of bacterial strains isolated from a unique natural object - Shulgan-Tash cave (Bashkiria).</title>
        <authorList>
            <person name="Sazanova A.L."/>
            <person name="Chirak E.R."/>
            <person name="Safronova V.I."/>
        </authorList>
    </citation>
    <scope>NUCLEOTIDE SEQUENCE</scope>
    <source>
        <strain evidence="1">P1</strain>
    </source>
</reference>
<dbReference type="EMBL" id="CP087977">
    <property type="protein sequence ID" value="UUZ44215.1"/>
    <property type="molecule type" value="Genomic_DNA"/>
</dbReference>
<accession>A0AC61U2H8</accession>
<proteinExistence type="predicted"/>
<organism evidence="1 2">
    <name type="scientific">Janibacter limosus</name>
    <dbReference type="NCBI Taxonomy" id="53458"/>
    <lineage>
        <taxon>Bacteria</taxon>
        <taxon>Bacillati</taxon>
        <taxon>Actinomycetota</taxon>
        <taxon>Actinomycetes</taxon>
        <taxon>Micrococcales</taxon>
        <taxon>Intrasporangiaceae</taxon>
        <taxon>Janibacter</taxon>
    </lineage>
</organism>
<dbReference type="Proteomes" id="UP001059663">
    <property type="component" value="Chromosome"/>
</dbReference>
<gene>
    <name evidence="1" type="ORF">LP422_17025</name>
</gene>
<protein>
    <submittedName>
        <fullName evidence="1">Uncharacterized protein</fullName>
    </submittedName>
</protein>
<name>A0AC61U2H8_9MICO</name>
<evidence type="ECO:0000313" key="1">
    <source>
        <dbReference type="EMBL" id="UUZ44215.1"/>
    </source>
</evidence>